<evidence type="ECO:0000256" key="1">
    <source>
        <dbReference type="ARBA" id="ARBA00022679"/>
    </source>
</evidence>
<dbReference type="CDD" id="cd07989">
    <property type="entry name" value="LPLAT_AGPAT-like"/>
    <property type="match status" value="1"/>
</dbReference>
<feature type="domain" description="Phospholipid/glycerol acyltransferase" evidence="3">
    <location>
        <begin position="48"/>
        <end position="158"/>
    </location>
</feature>
<name>A0A1R4IQP2_9ACTN</name>
<organism evidence="4 5">
    <name type="scientific">Luteococcus japonicus LSP_Lj1</name>
    <dbReference type="NCBI Taxonomy" id="1255658"/>
    <lineage>
        <taxon>Bacteria</taxon>
        <taxon>Bacillati</taxon>
        <taxon>Actinomycetota</taxon>
        <taxon>Actinomycetes</taxon>
        <taxon>Propionibacteriales</taxon>
        <taxon>Propionibacteriaceae</taxon>
        <taxon>Luteococcus</taxon>
    </lineage>
</organism>
<protein>
    <submittedName>
        <fullName evidence="4">1-acyl-sn-glycerol-3-phosphate acyltransferase</fullName>
        <ecNumber evidence="4">2.3.1.51</ecNumber>
    </submittedName>
</protein>
<reference evidence="4 5" key="1">
    <citation type="submission" date="2017-02" db="EMBL/GenBank/DDBJ databases">
        <authorList>
            <person name="Peterson S.W."/>
        </authorList>
    </citation>
    <scope>NUCLEOTIDE SEQUENCE [LARGE SCALE GENOMIC DNA]</scope>
    <source>
        <strain evidence="4 5">LSP_Lj1</strain>
    </source>
</reference>
<accession>A0A1R4IQP2</accession>
<keyword evidence="5" id="KW-1185">Reference proteome</keyword>
<dbReference type="EC" id="2.3.1.51" evidence="4"/>
<evidence type="ECO:0000313" key="5">
    <source>
        <dbReference type="Proteomes" id="UP000188342"/>
    </source>
</evidence>
<evidence type="ECO:0000313" key="4">
    <source>
        <dbReference type="EMBL" id="SJN22004.1"/>
    </source>
</evidence>
<dbReference type="PANTHER" id="PTHR10434">
    <property type="entry name" value="1-ACYL-SN-GLYCEROL-3-PHOSPHATE ACYLTRANSFERASE"/>
    <property type="match status" value="1"/>
</dbReference>
<keyword evidence="2 4" id="KW-0012">Acyltransferase</keyword>
<dbReference type="EMBL" id="FUKQ01000011">
    <property type="protein sequence ID" value="SJN22004.1"/>
    <property type="molecule type" value="Genomic_DNA"/>
</dbReference>
<dbReference type="AlphaFoldDB" id="A0A1R4IQP2"/>
<keyword evidence="1 4" id="KW-0808">Transferase</keyword>
<dbReference type="SUPFAM" id="SSF69593">
    <property type="entry name" value="Glycerol-3-phosphate (1)-acyltransferase"/>
    <property type="match status" value="1"/>
</dbReference>
<dbReference type="InterPro" id="IPR002123">
    <property type="entry name" value="Plipid/glycerol_acylTrfase"/>
</dbReference>
<dbReference type="STRING" id="1255658.FM114_03085"/>
<dbReference type="GO" id="GO:0006654">
    <property type="term" value="P:phosphatidic acid biosynthetic process"/>
    <property type="evidence" value="ECO:0007669"/>
    <property type="project" value="TreeGrafter"/>
</dbReference>
<dbReference type="PANTHER" id="PTHR10434:SF11">
    <property type="entry name" value="1-ACYL-SN-GLYCEROL-3-PHOSPHATE ACYLTRANSFERASE"/>
    <property type="match status" value="1"/>
</dbReference>
<dbReference type="GO" id="GO:0003841">
    <property type="term" value="F:1-acylglycerol-3-phosphate O-acyltransferase activity"/>
    <property type="evidence" value="ECO:0007669"/>
    <property type="project" value="UniProtKB-EC"/>
</dbReference>
<sequence>MVSLPDTSMLRTGAPLADRLRPPLNWLIRRVWRVRDHHLDRVPTDGPVIFAINHVGLLDGPMAVALISDSQAMAKMELWKNKALGRLLTALGQIPVDRWQTDTGAIRQCIALLRDGHRLVIFPESHRGKGDFENFKRGTAYLAMVTGAPVVPVALVGTAVGGTGLKSIPGPGQFIDVVYGRAIAVEAQEWPRTAGEVTELTERLRTICAQHVQQARRECGPGTAP</sequence>
<dbReference type="Proteomes" id="UP000188342">
    <property type="component" value="Unassembled WGS sequence"/>
</dbReference>
<proteinExistence type="predicted"/>
<dbReference type="SMART" id="SM00563">
    <property type="entry name" value="PlsC"/>
    <property type="match status" value="1"/>
</dbReference>
<evidence type="ECO:0000259" key="3">
    <source>
        <dbReference type="SMART" id="SM00563"/>
    </source>
</evidence>
<evidence type="ECO:0000256" key="2">
    <source>
        <dbReference type="ARBA" id="ARBA00023315"/>
    </source>
</evidence>
<gene>
    <name evidence="4" type="ORF">FM114_03085</name>
</gene>
<dbReference type="Pfam" id="PF01553">
    <property type="entry name" value="Acyltransferase"/>
    <property type="match status" value="1"/>
</dbReference>